<protein>
    <submittedName>
        <fullName evidence="1">Uncharacterized protein</fullName>
    </submittedName>
</protein>
<reference evidence="1 2" key="1">
    <citation type="journal article" date="2021" name="Nat. Plants">
        <title>The Taxus genome provides insights into paclitaxel biosynthesis.</title>
        <authorList>
            <person name="Xiong X."/>
            <person name="Gou J."/>
            <person name="Liao Q."/>
            <person name="Li Y."/>
            <person name="Zhou Q."/>
            <person name="Bi G."/>
            <person name="Li C."/>
            <person name="Du R."/>
            <person name="Wang X."/>
            <person name="Sun T."/>
            <person name="Guo L."/>
            <person name="Liang H."/>
            <person name="Lu P."/>
            <person name="Wu Y."/>
            <person name="Zhang Z."/>
            <person name="Ro D.K."/>
            <person name="Shang Y."/>
            <person name="Huang S."/>
            <person name="Yan J."/>
        </authorList>
    </citation>
    <scope>NUCLEOTIDE SEQUENCE [LARGE SCALE GENOMIC DNA]</scope>
    <source>
        <strain evidence="1">Ta-2019</strain>
    </source>
</reference>
<comment type="caution">
    <text evidence="1">The sequence shown here is derived from an EMBL/GenBank/DDBJ whole genome shotgun (WGS) entry which is preliminary data.</text>
</comment>
<proteinExistence type="predicted"/>
<dbReference type="EMBL" id="JAHRHJ020000007">
    <property type="protein sequence ID" value="KAH9309221.1"/>
    <property type="molecule type" value="Genomic_DNA"/>
</dbReference>
<evidence type="ECO:0000313" key="1">
    <source>
        <dbReference type="EMBL" id="KAH9309221.1"/>
    </source>
</evidence>
<name>A0AA38FRW9_TAXCH</name>
<dbReference type="Proteomes" id="UP000824469">
    <property type="component" value="Unassembled WGS sequence"/>
</dbReference>
<keyword evidence="2" id="KW-1185">Reference proteome</keyword>
<sequence>KRMVGSQEDAMQEMQPCGRFWSQGFGGNPFTNIVLILERHVTISSALENLKIGMKFPYGQ</sequence>
<dbReference type="AlphaFoldDB" id="A0AA38FRW9"/>
<accession>A0AA38FRW9</accession>
<evidence type="ECO:0000313" key="2">
    <source>
        <dbReference type="Proteomes" id="UP000824469"/>
    </source>
</evidence>
<organism evidence="1 2">
    <name type="scientific">Taxus chinensis</name>
    <name type="common">Chinese yew</name>
    <name type="synonym">Taxus wallichiana var. chinensis</name>
    <dbReference type="NCBI Taxonomy" id="29808"/>
    <lineage>
        <taxon>Eukaryota</taxon>
        <taxon>Viridiplantae</taxon>
        <taxon>Streptophyta</taxon>
        <taxon>Embryophyta</taxon>
        <taxon>Tracheophyta</taxon>
        <taxon>Spermatophyta</taxon>
        <taxon>Pinopsida</taxon>
        <taxon>Pinidae</taxon>
        <taxon>Conifers II</taxon>
        <taxon>Cupressales</taxon>
        <taxon>Taxaceae</taxon>
        <taxon>Taxus</taxon>
    </lineage>
</organism>
<gene>
    <name evidence="1" type="ORF">KI387_037132</name>
</gene>
<feature type="non-terminal residue" evidence="1">
    <location>
        <position position="1"/>
    </location>
</feature>